<gene>
    <name evidence="1" type="ORF">S12H4_04550</name>
</gene>
<dbReference type="AlphaFoldDB" id="X1RW43"/>
<evidence type="ECO:0000313" key="1">
    <source>
        <dbReference type="EMBL" id="GAI59719.1"/>
    </source>
</evidence>
<proteinExistence type="predicted"/>
<accession>X1RW43</accession>
<comment type="caution">
    <text evidence="1">The sequence shown here is derived from an EMBL/GenBank/DDBJ whole genome shotgun (WGS) entry which is preliminary data.</text>
</comment>
<dbReference type="EMBL" id="BARW01001418">
    <property type="protein sequence ID" value="GAI59719.1"/>
    <property type="molecule type" value="Genomic_DNA"/>
</dbReference>
<name>X1RW43_9ZZZZ</name>
<sequence>MGLMLRMAQVPQMKTVKIPDPDEIMMVWENLKKDFPGFSSFLMDLLIVPECRIFLPILA</sequence>
<organism evidence="1">
    <name type="scientific">marine sediment metagenome</name>
    <dbReference type="NCBI Taxonomy" id="412755"/>
    <lineage>
        <taxon>unclassified sequences</taxon>
        <taxon>metagenomes</taxon>
        <taxon>ecological metagenomes</taxon>
    </lineage>
</organism>
<protein>
    <submittedName>
        <fullName evidence="1">Uncharacterized protein</fullName>
    </submittedName>
</protein>
<reference evidence="1" key="1">
    <citation type="journal article" date="2014" name="Front. Microbiol.">
        <title>High frequency of phylogenetically diverse reductive dehalogenase-homologous genes in deep subseafloor sedimentary metagenomes.</title>
        <authorList>
            <person name="Kawai M."/>
            <person name="Futagami T."/>
            <person name="Toyoda A."/>
            <person name="Takaki Y."/>
            <person name="Nishi S."/>
            <person name="Hori S."/>
            <person name="Arai W."/>
            <person name="Tsubouchi T."/>
            <person name="Morono Y."/>
            <person name="Uchiyama I."/>
            <person name="Ito T."/>
            <person name="Fujiyama A."/>
            <person name="Inagaki F."/>
            <person name="Takami H."/>
        </authorList>
    </citation>
    <scope>NUCLEOTIDE SEQUENCE</scope>
    <source>
        <strain evidence="1">Expedition CK06-06</strain>
    </source>
</reference>